<organism evidence="6 7">
    <name type="scientific">Mycolicibacterium duvalii</name>
    <dbReference type="NCBI Taxonomy" id="39688"/>
    <lineage>
        <taxon>Bacteria</taxon>
        <taxon>Bacillati</taxon>
        <taxon>Actinomycetota</taxon>
        <taxon>Actinomycetes</taxon>
        <taxon>Mycobacteriales</taxon>
        <taxon>Mycobacteriaceae</taxon>
        <taxon>Mycolicibacterium</taxon>
    </lineage>
</organism>
<dbReference type="InterPro" id="IPR025971">
    <property type="entry name" value="LppP/LprE"/>
</dbReference>
<reference evidence="6 7" key="1">
    <citation type="journal article" date="2019" name="Emerg. Microbes Infect.">
        <title>Comprehensive subspecies identification of 175 nontuberculous mycobacteria species based on 7547 genomic profiles.</title>
        <authorList>
            <person name="Matsumoto Y."/>
            <person name="Kinjo T."/>
            <person name="Motooka D."/>
            <person name="Nabeya D."/>
            <person name="Jung N."/>
            <person name="Uechi K."/>
            <person name="Horii T."/>
            <person name="Iida T."/>
            <person name="Fujita J."/>
            <person name="Nakamura S."/>
        </authorList>
    </citation>
    <scope>NUCLEOTIDE SEQUENCE [LARGE SCALE GENOMIC DNA]</scope>
    <source>
        <strain evidence="6 7">JCM 6396</strain>
    </source>
</reference>
<gene>
    <name evidence="6" type="ORF">MDUV_07490</name>
</gene>
<dbReference type="Proteomes" id="UP000467006">
    <property type="component" value="Chromosome"/>
</dbReference>
<sequence length="164" mass="17032">MEGPVGGGRRRVAPPFTALALAAVLTACGWSPSGPAPTSTAACGPGPAAEAIDAEIAMLPPGQWRDTDRGNTPDCTLYWVVVTDGQAPGSPQQALFFRGAEAVGSPTPEPRPYITVIPQGNDTALVQYQWLQEQDQPCCPTGIGSARVTLEEGRLTVLDPIPGP</sequence>
<evidence type="ECO:0000256" key="1">
    <source>
        <dbReference type="ARBA" id="ARBA00022475"/>
    </source>
</evidence>
<evidence type="ECO:0000256" key="5">
    <source>
        <dbReference type="ARBA" id="ARBA00023288"/>
    </source>
</evidence>
<keyword evidence="3" id="KW-0472">Membrane</keyword>
<evidence type="ECO:0000256" key="4">
    <source>
        <dbReference type="ARBA" id="ARBA00023139"/>
    </source>
</evidence>
<keyword evidence="1" id="KW-1003">Cell membrane</keyword>
<dbReference type="EMBL" id="AP022563">
    <property type="protein sequence ID" value="BBX15889.1"/>
    <property type="molecule type" value="Genomic_DNA"/>
</dbReference>
<protein>
    <recommendedName>
        <fullName evidence="8">Lipoprotein LppP</fullName>
    </recommendedName>
</protein>
<proteinExistence type="predicted"/>
<dbReference type="Pfam" id="PF14041">
    <property type="entry name" value="Lipoprotein_21"/>
    <property type="match status" value="1"/>
</dbReference>
<dbReference type="AlphaFoldDB" id="A0A7I7JX71"/>
<evidence type="ECO:0008006" key="8">
    <source>
        <dbReference type="Google" id="ProtNLM"/>
    </source>
</evidence>
<name>A0A7I7JX71_9MYCO</name>
<keyword evidence="4" id="KW-0564">Palmitate</keyword>
<evidence type="ECO:0000256" key="3">
    <source>
        <dbReference type="ARBA" id="ARBA00023136"/>
    </source>
</evidence>
<evidence type="ECO:0000313" key="6">
    <source>
        <dbReference type="EMBL" id="BBX15889.1"/>
    </source>
</evidence>
<evidence type="ECO:0000256" key="2">
    <source>
        <dbReference type="ARBA" id="ARBA00022729"/>
    </source>
</evidence>
<keyword evidence="7" id="KW-1185">Reference proteome</keyword>
<keyword evidence="2" id="KW-0732">Signal</keyword>
<evidence type="ECO:0000313" key="7">
    <source>
        <dbReference type="Proteomes" id="UP000467006"/>
    </source>
</evidence>
<keyword evidence="5" id="KW-0449">Lipoprotein</keyword>
<accession>A0A7I7JX71</accession>
<dbReference type="KEGG" id="mdu:MDUV_07490"/>